<sequence length="144" mass="17310">MTSEISNYFHAFKNKTLEADEIYAKCGKTILEFEQKFKETLSFEEYENNFLVILGYTYRLTDVSQRLYYTFQEAVYAIDLDKLMRNEDSLKLNTIVYTLVLANILKEYESKQIDEDIKQKAILEYKKLEERKAKENSKYHMYQN</sequence>
<gene>
    <name evidence="1" type="ORF">NJU99_05520</name>
</gene>
<evidence type="ECO:0000313" key="2">
    <source>
        <dbReference type="Proteomes" id="UP001060012"/>
    </source>
</evidence>
<reference evidence="1" key="1">
    <citation type="submission" date="2022-07" db="EMBL/GenBank/DDBJ databases">
        <title>Arcobacter roscoffensis sp. nov., a marine bacterium isolated from coastal seawater collected from Roscoff, France.</title>
        <authorList>
            <person name="Pascual J."/>
            <person name="Lepeaux C."/>
            <person name="Methner A."/>
            <person name="Overmann J."/>
        </authorList>
    </citation>
    <scope>NUCLEOTIDE SEQUENCE</scope>
    <source>
        <strain evidence="1">ARW1-2F2</strain>
    </source>
</reference>
<organism evidence="1 2">
    <name type="scientific">Arcobacter roscoffensis</name>
    <dbReference type="NCBI Taxonomy" id="2961520"/>
    <lineage>
        <taxon>Bacteria</taxon>
        <taxon>Pseudomonadati</taxon>
        <taxon>Campylobacterota</taxon>
        <taxon>Epsilonproteobacteria</taxon>
        <taxon>Campylobacterales</taxon>
        <taxon>Arcobacteraceae</taxon>
        <taxon>Arcobacter</taxon>
    </lineage>
</organism>
<evidence type="ECO:0000313" key="1">
    <source>
        <dbReference type="EMBL" id="UTJ07558.1"/>
    </source>
</evidence>
<protein>
    <submittedName>
        <fullName evidence="1">Uncharacterized protein</fullName>
    </submittedName>
</protein>
<dbReference type="RefSeq" id="WP_254577732.1">
    <property type="nucleotide sequence ID" value="NZ_CP100595.1"/>
</dbReference>
<dbReference type="EMBL" id="CP100595">
    <property type="protein sequence ID" value="UTJ07558.1"/>
    <property type="molecule type" value="Genomic_DNA"/>
</dbReference>
<name>A0ABY5E8T2_9BACT</name>
<accession>A0ABY5E8T2</accession>
<keyword evidence="2" id="KW-1185">Reference proteome</keyword>
<dbReference type="Proteomes" id="UP001060012">
    <property type="component" value="Chromosome"/>
</dbReference>
<proteinExistence type="predicted"/>